<evidence type="ECO:0000313" key="5">
    <source>
        <dbReference type="EMBL" id="KAB1200446.1"/>
    </source>
</evidence>
<evidence type="ECO:0000313" key="6">
    <source>
        <dbReference type="Proteomes" id="UP000516437"/>
    </source>
</evidence>
<dbReference type="OrthoDB" id="439808at2759"/>
<dbReference type="Pfam" id="PF00076">
    <property type="entry name" value="RRM_1"/>
    <property type="match status" value="1"/>
</dbReference>
<evidence type="ECO:0000256" key="2">
    <source>
        <dbReference type="ARBA" id="ARBA00023242"/>
    </source>
</evidence>
<dbReference type="GO" id="GO:0005685">
    <property type="term" value="C:U1 snRNP"/>
    <property type="evidence" value="ECO:0007669"/>
    <property type="project" value="TreeGrafter"/>
</dbReference>
<dbReference type="GO" id="GO:0071011">
    <property type="term" value="C:precatalytic spliceosome"/>
    <property type="evidence" value="ECO:0007669"/>
    <property type="project" value="TreeGrafter"/>
</dbReference>
<dbReference type="PANTHER" id="PTHR13952">
    <property type="entry name" value="U1 SMALL NUCLEAR RIBONUCLEOPROTEIN 70 KD"/>
    <property type="match status" value="1"/>
</dbReference>
<accession>A0A6A1UJW0</accession>
<reference evidence="5 6" key="1">
    <citation type="journal article" date="2019" name="Plant Biotechnol. J.">
        <title>The red bayberry genome and genetic basis of sex determination.</title>
        <authorList>
            <person name="Jia H.M."/>
            <person name="Jia H.J."/>
            <person name="Cai Q.L."/>
            <person name="Wang Y."/>
            <person name="Zhao H.B."/>
            <person name="Yang W.F."/>
            <person name="Wang G.Y."/>
            <person name="Li Y.H."/>
            <person name="Zhan D.L."/>
            <person name="Shen Y.T."/>
            <person name="Niu Q.F."/>
            <person name="Chang L."/>
            <person name="Qiu J."/>
            <person name="Zhao L."/>
            <person name="Xie H.B."/>
            <person name="Fu W.Y."/>
            <person name="Jin J."/>
            <person name="Li X.W."/>
            <person name="Jiao Y."/>
            <person name="Zhou C.C."/>
            <person name="Tu T."/>
            <person name="Chai C.Y."/>
            <person name="Gao J.L."/>
            <person name="Fan L.J."/>
            <person name="van de Weg E."/>
            <person name="Wang J.Y."/>
            <person name="Gao Z.S."/>
        </authorList>
    </citation>
    <scope>NUCLEOTIDE SEQUENCE [LARGE SCALE GENOMIC DNA]</scope>
    <source>
        <tissue evidence="5">Leaves</tissue>
    </source>
</reference>
<proteinExistence type="predicted"/>
<evidence type="ECO:0000256" key="3">
    <source>
        <dbReference type="PROSITE-ProRule" id="PRU00176"/>
    </source>
</evidence>
<sequence>MDRQNAGLGSVGCGGPTLTEGQAGEMGRLAWTHSKPAPSQTADLHYTTSESSLQKEFSNFGQIAEVKLIKDGATNRSKGYAFIQYMCQEDAMLALENMDYKNFDGRVIYVELAKPGRDALGRYPITSGPPEVRRFHGQDDVPDCWY</sequence>
<evidence type="ECO:0000256" key="1">
    <source>
        <dbReference type="ARBA" id="ARBA00004123"/>
    </source>
</evidence>
<dbReference type="InterPro" id="IPR035979">
    <property type="entry name" value="RBD_domain_sf"/>
</dbReference>
<organism evidence="5 6">
    <name type="scientific">Morella rubra</name>
    <name type="common">Chinese bayberry</name>
    <dbReference type="NCBI Taxonomy" id="262757"/>
    <lineage>
        <taxon>Eukaryota</taxon>
        <taxon>Viridiplantae</taxon>
        <taxon>Streptophyta</taxon>
        <taxon>Embryophyta</taxon>
        <taxon>Tracheophyta</taxon>
        <taxon>Spermatophyta</taxon>
        <taxon>Magnoliopsida</taxon>
        <taxon>eudicotyledons</taxon>
        <taxon>Gunneridae</taxon>
        <taxon>Pentapetalae</taxon>
        <taxon>rosids</taxon>
        <taxon>fabids</taxon>
        <taxon>Fagales</taxon>
        <taxon>Myricaceae</taxon>
        <taxon>Morella</taxon>
    </lineage>
</organism>
<dbReference type="AlphaFoldDB" id="A0A6A1UJW0"/>
<dbReference type="InterPro" id="IPR000504">
    <property type="entry name" value="RRM_dom"/>
</dbReference>
<evidence type="ECO:0000259" key="4">
    <source>
        <dbReference type="PROSITE" id="PS50102"/>
    </source>
</evidence>
<dbReference type="EMBL" id="RXIC02000162">
    <property type="protein sequence ID" value="KAB1200446.1"/>
    <property type="molecule type" value="Genomic_DNA"/>
</dbReference>
<feature type="domain" description="RRM" evidence="4">
    <location>
        <begin position="43"/>
        <end position="115"/>
    </location>
</feature>
<comment type="subcellular location">
    <subcellularLocation>
        <location evidence="1">Nucleus</location>
    </subcellularLocation>
</comment>
<keyword evidence="3" id="KW-0694">RNA-binding</keyword>
<dbReference type="InterPro" id="IPR012677">
    <property type="entry name" value="Nucleotide-bd_a/b_plait_sf"/>
</dbReference>
<protein>
    <submittedName>
        <fullName evidence="5">Glycine-rich RNA-binding protein 4, mitochondrial</fullName>
    </submittedName>
</protein>
<keyword evidence="6" id="KW-1185">Reference proteome</keyword>
<dbReference type="GO" id="GO:0030619">
    <property type="term" value="F:U1 snRNA binding"/>
    <property type="evidence" value="ECO:0007669"/>
    <property type="project" value="TreeGrafter"/>
</dbReference>
<dbReference type="PROSITE" id="PS50102">
    <property type="entry name" value="RRM"/>
    <property type="match status" value="1"/>
</dbReference>
<keyword evidence="2" id="KW-0539">Nucleus</keyword>
<dbReference type="GO" id="GO:0071004">
    <property type="term" value="C:U2-type prespliceosome"/>
    <property type="evidence" value="ECO:0007669"/>
    <property type="project" value="TreeGrafter"/>
</dbReference>
<dbReference type="SUPFAM" id="SSF54928">
    <property type="entry name" value="RNA-binding domain, RBD"/>
    <property type="match status" value="1"/>
</dbReference>
<dbReference type="InterPro" id="IPR051183">
    <property type="entry name" value="U1_U11-U12_snRNP_70-35kDa"/>
</dbReference>
<dbReference type="SMART" id="SM00360">
    <property type="entry name" value="RRM"/>
    <property type="match status" value="1"/>
</dbReference>
<dbReference type="GO" id="GO:0003729">
    <property type="term" value="F:mRNA binding"/>
    <property type="evidence" value="ECO:0007669"/>
    <property type="project" value="TreeGrafter"/>
</dbReference>
<dbReference type="SMR" id="A0A6A1UJW0"/>
<gene>
    <name evidence="5" type="ORF">CJ030_MR0G007245</name>
</gene>
<comment type="caution">
    <text evidence="5">The sequence shown here is derived from an EMBL/GenBank/DDBJ whole genome shotgun (WGS) entry which is preliminary data.</text>
</comment>
<dbReference type="GO" id="GO:0000398">
    <property type="term" value="P:mRNA splicing, via spliceosome"/>
    <property type="evidence" value="ECO:0007669"/>
    <property type="project" value="TreeGrafter"/>
</dbReference>
<name>A0A6A1UJW0_9ROSI</name>
<dbReference type="Proteomes" id="UP000516437">
    <property type="component" value="Unassembled WGS sequence"/>
</dbReference>
<dbReference type="PANTHER" id="PTHR13952:SF19">
    <property type="entry name" value="GLYCINE-RICH RNA-BINDING PROTEIN 4, MITOCHONDRIAL ISOFORM X1"/>
    <property type="match status" value="1"/>
</dbReference>
<dbReference type="Gene3D" id="3.30.70.330">
    <property type="match status" value="1"/>
</dbReference>